<name>A0A9N9A4M8_9GLOM</name>
<feature type="transmembrane region" description="Helical" evidence="1">
    <location>
        <begin position="83"/>
        <end position="101"/>
    </location>
</feature>
<evidence type="ECO:0000256" key="1">
    <source>
        <dbReference type="SAM" id="Phobius"/>
    </source>
</evidence>
<dbReference type="Pfam" id="PF24853">
    <property type="entry name" value="DUF7727"/>
    <property type="match status" value="1"/>
</dbReference>
<comment type="caution">
    <text evidence="3">The sequence shown here is derived from an EMBL/GenBank/DDBJ whole genome shotgun (WGS) entry which is preliminary data.</text>
</comment>
<dbReference type="AlphaFoldDB" id="A0A9N9A4M8"/>
<keyword evidence="1" id="KW-1133">Transmembrane helix</keyword>
<feature type="transmembrane region" description="Helical" evidence="1">
    <location>
        <begin position="12"/>
        <end position="31"/>
    </location>
</feature>
<reference evidence="3" key="1">
    <citation type="submission" date="2021-06" db="EMBL/GenBank/DDBJ databases">
        <authorList>
            <person name="Kallberg Y."/>
            <person name="Tangrot J."/>
            <person name="Rosling A."/>
        </authorList>
    </citation>
    <scope>NUCLEOTIDE SEQUENCE</scope>
    <source>
        <strain evidence="3">CL551</strain>
    </source>
</reference>
<keyword evidence="1" id="KW-0812">Transmembrane</keyword>
<proteinExistence type="predicted"/>
<evidence type="ECO:0000259" key="2">
    <source>
        <dbReference type="Pfam" id="PF24853"/>
    </source>
</evidence>
<keyword evidence="1" id="KW-0472">Membrane</keyword>
<keyword evidence="4" id="KW-1185">Reference proteome</keyword>
<feature type="transmembrane region" description="Helical" evidence="1">
    <location>
        <begin position="107"/>
        <end position="126"/>
    </location>
</feature>
<protein>
    <submittedName>
        <fullName evidence="3">9501_t:CDS:1</fullName>
    </submittedName>
</protein>
<dbReference type="PANTHER" id="PTHR40629">
    <property type="entry name" value="PRO41 PROTEIN"/>
    <property type="match status" value="1"/>
</dbReference>
<dbReference type="InterPro" id="IPR056144">
    <property type="entry name" value="DUF7727"/>
</dbReference>
<dbReference type="PANTHER" id="PTHR40629:SF1">
    <property type="entry name" value="PRO41 PROTEIN"/>
    <property type="match status" value="1"/>
</dbReference>
<evidence type="ECO:0000313" key="3">
    <source>
        <dbReference type="EMBL" id="CAG8517454.1"/>
    </source>
</evidence>
<dbReference type="OrthoDB" id="2110422at2759"/>
<organism evidence="3 4">
    <name type="scientific">Acaulospora morrowiae</name>
    <dbReference type="NCBI Taxonomy" id="94023"/>
    <lineage>
        <taxon>Eukaryota</taxon>
        <taxon>Fungi</taxon>
        <taxon>Fungi incertae sedis</taxon>
        <taxon>Mucoromycota</taxon>
        <taxon>Glomeromycotina</taxon>
        <taxon>Glomeromycetes</taxon>
        <taxon>Diversisporales</taxon>
        <taxon>Acaulosporaceae</taxon>
        <taxon>Acaulospora</taxon>
    </lineage>
</organism>
<dbReference type="Proteomes" id="UP000789342">
    <property type="component" value="Unassembled WGS sequence"/>
</dbReference>
<gene>
    <name evidence="3" type="ORF">AMORRO_LOCUS4035</name>
</gene>
<feature type="transmembrane region" description="Helical" evidence="1">
    <location>
        <begin position="51"/>
        <end position="71"/>
    </location>
</feature>
<feature type="domain" description="DUF7727" evidence="2">
    <location>
        <begin position="1"/>
        <end position="125"/>
    </location>
</feature>
<dbReference type="EMBL" id="CAJVPV010002096">
    <property type="protein sequence ID" value="CAG8517454.1"/>
    <property type="molecule type" value="Genomic_DNA"/>
</dbReference>
<sequence length="141" mass="15663">MGKLIWSQWAKLIALVAGVFETIGGIFGIFYRIATFEDVTSIFNADINPVNIVSIVCIPLGLIILAIETPVFPFKDTFVSTSYAPRISLYMLISTFSIVNYQNVNPALYLFIATLMYIVAAVKGEARLQMKQNSLKSKMVV</sequence>
<accession>A0A9N9A4M8</accession>
<evidence type="ECO:0000313" key="4">
    <source>
        <dbReference type="Proteomes" id="UP000789342"/>
    </source>
</evidence>